<dbReference type="InterPro" id="IPR027417">
    <property type="entry name" value="P-loop_NTPase"/>
</dbReference>
<protein>
    <recommendedName>
        <fullName evidence="1">Helicase C-terminal domain-containing protein</fullName>
    </recommendedName>
</protein>
<organism evidence="2">
    <name type="scientific">viral metagenome</name>
    <dbReference type="NCBI Taxonomy" id="1070528"/>
    <lineage>
        <taxon>unclassified sequences</taxon>
        <taxon>metagenomes</taxon>
        <taxon>organismal metagenomes</taxon>
    </lineage>
</organism>
<dbReference type="SUPFAM" id="SSF52540">
    <property type="entry name" value="P-loop containing nucleoside triphosphate hydrolases"/>
    <property type="match status" value="2"/>
</dbReference>
<dbReference type="AlphaFoldDB" id="A0A6C0AH02"/>
<dbReference type="Pfam" id="PF00271">
    <property type="entry name" value="Helicase_C"/>
    <property type="match status" value="1"/>
</dbReference>
<evidence type="ECO:0000259" key="1">
    <source>
        <dbReference type="Pfam" id="PF00271"/>
    </source>
</evidence>
<dbReference type="InterPro" id="IPR001650">
    <property type="entry name" value="Helicase_C-like"/>
</dbReference>
<reference evidence="2" key="1">
    <citation type="journal article" date="2020" name="Nature">
        <title>Giant virus diversity and host interactions through global metagenomics.</title>
        <authorList>
            <person name="Schulz F."/>
            <person name="Roux S."/>
            <person name="Paez-Espino D."/>
            <person name="Jungbluth S."/>
            <person name="Walsh D.A."/>
            <person name="Denef V.J."/>
            <person name="McMahon K.D."/>
            <person name="Konstantinidis K.T."/>
            <person name="Eloe-Fadrosh E.A."/>
            <person name="Kyrpides N.C."/>
            <person name="Woyke T."/>
        </authorList>
    </citation>
    <scope>NUCLEOTIDE SEQUENCE</scope>
    <source>
        <strain evidence="2">GVMAG-S-1035118-87</strain>
    </source>
</reference>
<sequence length="1038" mass="121093">MDTFPLILDESFMEKLTQFADFNIQSVIHKPKNQKDIEKIAARLCDSEIELSTYQTSIRNFLSNETPYNGLLLFHGLGTGKTCSAITVAEEHRRFIRQSGLFVQQGSKRHEKRIYVLGGPNIKSNFKKQLFDPSKLVEKHGEWTFENSCLGNALLREVNPTNLKLTHEDLTLRIQDIIRRYYKFMGYIEFANMVQQLKQYKHAIRRVFEHCMIVVDEVHNIKGNESEDKFTASNAIDMITKKTTVKLLFLSATPMFNEPTEIVWITNMLNQNDKRPVILEQDFFKEGHLIERQKEHFLHHIRGYVSFVKGENPYTFPYRVYPDKFDDRSLPLPTLSIENLPIEPLRTRVYPVQLSSYQAERYLAKIDRHMKAGDVKNFTVNTVLLSALNMSYPDDINELTSYMKKRGTKYEYREKKIHCFDPKHIGTYSAKIDAICKHIQDSTGIVLIYSRLIPEGVIPMAIALESMGYENIDGNVFSSKPSATKYCMITGDSNSASTVSNIKLINSHENIHGNKIKVVIISEAASEGVDFKNIRQIHIMDPWWHLNRNEQIIGRGIRLCSHKALPFEQRNAQIFLYVSLIGDKEAFDYYLYRYAEDKAVKIGKMARLLKENAMDCVMNHKQFQPVEDLNLLVKQTLSTGKQIEYAIGDNSYSVLCDFMDCTYTCNVKEHPVRYPRRLFDLNQTMEQIRSFFKHGYAYTAQDLFRELNMMTPMTYEQLYEALTQMIDLKMECQDMMHRSGYIVNYGKYYLFQPKQLPGPVPVYERRIPSNEIYHSIVVKPEPSVQEINVLELLDTMREQYETATSLSTGSDWYSMVNVSKKHIIEVLQKKKLSNFDEEMFNQCIIDHMIELLLYNQCLELVNYLFFNKLDPFEEMIKSYFKVQNGVLRIWNNTKIVHLRIHENTWVEIFVERTPILYTSFGTVVGGIVNNDEDERFFKSKSMAKAKTYGQICAQISNKSVAIERIAEVLGINEYTKMDLKNICNELELLLRYLQHIKYEHKIWFLSAVEVLEHNQKKTREGTVNVVNLMQSRKENSKK</sequence>
<accession>A0A6C0AH02</accession>
<dbReference type="Gene3D" id="3.40.50.300">
    <property type="entry name" value="P-loop containing nucleotide triphosphate hydrolases"/>
    <property type="match status" value="2"/>
</dbReference>
<dbReference type="EMBL" id="MN740625">
    <property type="protein sequence ID" value="QHS79002.1"/>
    <property type="molecule type" value="Genomic_DNA"/>
</dbReference>
<name>A0A6C0AH02_9ZZZZ</name>
<proteinExistence type="predicted"/>
<feature type="domain" description="Helicase C-terminal" evidence="1">
    <location>
        <begin position="480"/>
        <end position="558"/>
    </location>
</feature>
<evidence type="ECO:0000313" key="2">
    <source>
        <dbReference type="EMBL" id="QHS79002.1"/>
    </source>
</evidence>